<evidence type="ECO:0000259" key="2">
    <source>
        <dbReference type="Pfam" id="PF10157"/>
    </source>
</evidence>
<dbReference type="GO" id="GO:0099078">
    <property type="term" value="C:BORC complex"/>
    <property type="evidence" value="ECO:0007669"/>
    <property type="project" value="TreeGrafter"/>
</dbReference>
<dbReference type="AlphaFoldDB" id="A0A3B3ZKR0"/>
<keyword evidence="4" id="KW-1185">Reference proteome</keyword>
<feature type="region of interest" description="Disordered" evidence="1">
    <location>
        <begin position="72"/>
        <end position="94"/>
    </location>
</feature>
<dbReference type="Proteomes" id="UP000261520">
    <property type="component" value="Unplaced"/>
</dbReference>
<evidence type="ECO:0000313" key="3">
    <source>
        <dbReference type="Ensembl" id="ENSPMGP00000005059.1"/>
    </source>
</evidence>
<dbReference type="STRING" id="409849.ENSPMGP00000005059"/>
<proteinExistence type="predicted"/>
<reference evidence="3" key="1">
    <citation type="submission" date="2025-08" db="UniProtKB">
        <authorList>
            <consortium name="Ensembl"/>
        </authorList>
    </citation>
    <scope>IDENTIFICATION</scope>
</reference>
<sequence>MAEVWVRNVRGMQDSKSLDEISQAYGGRHVFSEGRRATISSALELEGTVSHEGDLTNFITKNLEQKIKMSSKPSLDCSDCDSRSGGRRPVDIPPIDPSVLVDLHRHTQEVAQSVEAMMKSLNGTIQNMTALSVGYIQTYRDSVDSLGESVDMSIKGMYTLMARCEELDRSMQPIHGLAAQIRDIKRTLDALEAICK</sequence>
<dbReference type="InterPro" id="IPR019314">
    <property type="entry name" value="BORCS6"/>
</dbReference>
<dbReference type="Pfam" id="PF10157">
    <property type="entry name" value="BORCS6"/>
    <property type="match status" value="1"/>
</dbReference>
<dbReference type="PANTHER" id="PTHR13440:SF7">
    <property type="entry name" value="BLOC-1 RELATED COMPLEX SUBUNIT 6"/>
    <property type="match status" value="1"/>
</dbReference>
<dbReference type="InterPro" id="IPR046465">
    <property type="entry name" value="BORCS6_C"/>
</dbReference>
<dbReference type="PANTHER" id="PTHR13440">
    <property type="entry name" value="BLOC-1 RELATED COMPLEX SUBUNIT 6"/>
    <property type="match status" value="1"/>
</dbReference>
<dbReference type="GO" id="GO:0032418">
    <property type="term" value="P:lysosome localization"/>
    <property type="evidence" value="ECO:0007669"/>
    <property type="project" value="TreeGrafter"/>
</dbReference>
<accession>A0A3B3ZKR0</accession>
<evidence type="ECO:0000256" key="1">
    <source>
        <dbReference type="SAM" id="MobiDB-lite"/>
    </source>
</evidence>
<name>A0A3B3ZKR0_9GOBI</name>
<dbReference type="Ensembl" id="ENSPMGT00000005366.1">
    <property type="protein sequence ID" value="ENSPMGP00000005059.1"/>
    <property type="gene ID" value="ENSPMGG00000004263.1"/>
</dbReference>
<evidence type="ECO:0000313" key="4">
    <source>
        <dbReference type="Proteomes" id="UP000261520"/>
    </source>
</evidence>
<feature type="compositionally biased region" description="Basic and acidic residues" evidence="1">
    <location>
        <begin position="80"/>
        <end position="90"/>
    </location>
</feature>
<organism evidence="3 4">
    <name type="scientific">Periophthalmus magnuspinnatus</name>
    <dbReference type="NCBI Taxonomy" id="409849"/>
    <lineage>
        <taxon>Eukaryota</taxon>
        <taxon>Metazoa</taxon>
        <taxon>Chordata</taxon>
        <taxon>Craniata</taxon>
        <taxon>Vertebrata</taxon>
        <taxon>Euteleostomi</taxon>
        <taxon>Actinopterygii</taxon>
        <taxon>Neopterygii</taxon>
        <taxon>Teleostei</taxon>
        <taxon>Neoteleostei</taxon>
        <taxon>Acanthomorphata</taxon>
        <taxon>Gobiaria</taxon>
        <taxon>Gobiiformes</taxon>
        <taxon>Gobioidei</taxon>
        <taxon>Gobiidae</taxon>
        <taxon>Oxudercinae</taxon>
        <taxon>Periophthalmus</taxon>
    </lineage>
</organism>
<reference evidence="3" key="2">
    <citation type="submission" date="2025-09" db="UniProtKB">
        <authorList>
            <consortium name="Ensembl"/>
        </authorList>
    </citation>
    <scope>IDENTIFICATION</scope>
</reference>
<protein>
    <recommendedName>
        <fullName evidence="2">BLOC-1-related complex subunit 6 C-terminal helix domain-containing protein</fullName>
    </recommendedName>
</protein>
<feature type="domain" description="BLOC-1-related complex subunit 6 C-terminal helix" evidence="2">
    <location>
        <begin position="93"/>
        <end position="192"/>
    </location>
</feature>